<dbReference type="KEGG" id="mind:mvi_09710"/>
<sequence length="71" mass="7621">MQAARGGVVVAVIPLAGDQATVLDPAQRLAEAELGHCHVNLAMRCWCVNGMPVRRPVTGTGVRTRMIGERR</sequence>
<accession>A0A8H8WQJ3</accession>
<evidence type="ECO:0000313" key="1">
    <source>
        <dbReference type="EMBL" id="BCM82510.1"/>
    </source>
</evidence>
<dbReference type="Proteomes" id="UP000663508">
    <property type="component" value="Chromosome"/>
</dbReference>
<reference evidence="1" key="1">
    <citation type="submission" date="2020-11" db="EMBL/GenBank/DDBJ databases">
        <title>Complete genome sequence of a novel pathogenic Methylobacterium strain isolated from rice in Vietnam.</title>
        <authorList>
            <person name="Lai K."/>
            <person name="Okazaki S."/>
            <person name="Higashi K."/>
            <person name="Mori H."/>
            <person name="Toyoda A."/>
            <person name="Kurokawa K."/>
        </authorList>
    </citation>
    <scope>NUCLEOTIDE SEQUENCE</scope>
    <source>
        <strain evidence="1">VL1</strain>
    </source>
</reference>
<dbReference type="EMBL" id="AP024145">
    <property type="protein sequence ID" value="BCM82510.1"/>
    <property type="molecule type" value="Genomic_DNA"/>
</dbReference>
<organism evidence="1 2">
    <name type="scientific">Methylobacterium indicum</name>
    <dbReference type="NCBI Taxonomy" id="1775910"/>
    <lineage>
        <taxon>Bacteria</taxon>
        <taxon>Pseudomonadati</taxon>
        <taxon>Pseudomonadota</taxon>
        <taxon>Alphaproteobacteria</taxon>
        <taxon>Hyphomicrobiales</taxon>
        <taxon>Methylobacteriaceae</taxon>
        <taxon>Methylobacterium</taxon>
    </lineage>
</organism>
<name>A0A8H8WQJ3_9HYPH</name>
<protein>
    <submittedName>
        <fullName evidence="1">Uncharacterized protein</fullName>
    </submittedName>
</protein>
<gene>
    <name evidence="1" type="ORF">mvi_09710</name>
</gene>
<dbReference type="AlphaFoldDB" id="A0A8H8WQJ3"/>
<evidence type="ECO:0000313" key="2">
    <source>
        <dbReference type="Proteomes" id="UP000663508"/>
    </source>
</evidence>
<proteinExistence type="predicted"/>